<sequence length="145" mass="15423">MATTFKGVNKTIIDSITPATILCPGLQGGNVRVMLDYYTALGTEVATDTIEMCDELPIGAKIVEVIIENNDATTVLDVGDAEVNNRYINDATVAAITRINVLTGLYYTVDMTTAATPDNQILLTVRTATLTAGSVIGLAVFYTVE</sequence>
<reference evidence="1" key="1">
    <citation type="submission" date="2020-03" db="EMBL/GenBank/DDBJ databases">
        <title>The deep terrestrial virosphere.</title>
        <authorList>
            <person name="Holmfeldt K."/>
            <person name="Nilsson E."/>
            <person name="Simone D."/>
            <person name="Lopez-Fernandez M."/>
            <person name="Wu X."/>
            <person name="de Brujin I."/>
            <person name="Lundin D."/>
            <person name="Andersson A."/>
            <person name="Bertilsson S."/>
            <person name="Dopson M."/>
        </authorList>
    </citation>
    <scope>NUCLEOTIDE SEQUENCE</scope>
    <source>
        <strain evidence="1">TM448A03592</strain>
    </source>
</reference>
<accession>A0A6H1ZZY5</accession>
<gene>
    <name evidence="1" type="ORF">TM448A03592_0005</name>
</gene>
<name>A0A6H1ZZY5_9ZZZZ</name>
<dbReference type="EMBL" id="MT144426">
    <property type="protein sequence ID" value="QJA53496.1"/>
    <property type="molecule type" value="Genomic_DNA"/>
</dbReference>
<evidence type="ECO:0000313" key="1">
    <source>
        <dbReference type="EMBL" id="QJA53496.1"/>
    </source>
</evidence>
<organism evidence="1">
    <name type="scientific">viral metagenome</name>
    <dbReference type="NCBI Taxonomy" id="1070528"/>
    <lineage>
        <taxon>unclassified sequences</taxon>
        <taxon>metagenomes</taxon>
        <taxon>organismal metagenomes</taxon>
    </lineage>
</organism>
<dbReference type="AlphaFoldDB" id="A0A6H1ZZY5"/>
<proteinExistence type="predicted"/>
<protein>
    <submittedName>
        <fullName evidence="1">Uncharacterized protein</fullName>
    </submittedName>
</protein>